<keyword evidence="6" id="KW-0963">Cytoplasm</keyword>
<evidence type="ECO:0000256" key="8">
    <source>
        <dbReference type="ARBA" id="ARBA00022927"/>
    </source>
</evidence>
<accession>A0A9P8NV10</accession>
<dbReference type="FunFam" id="3.60.10.10:FF:000029">
    <property type="entry name" value="Inositol polyphosphate 5-phosphatase"/>
    <property type="match status" value="1"/>
</dbReference>
<dbReference type="PROSITE" id="PS50275">
    <property type="entry name" value="SAC"/>
    <property type="match status" value="1"/>
</dbReference>
<keyword evidence="5" id="KW-0813">Transport</keyword>
<comment type="caution">
    <text evidence="11">The sequence shown here is derived from an EMBL/GenBank/DDBJ whole genome shotgun (WGS) entry which is preliminary data.</text>
</comment>
<keyword evidence="8" id="KW-0653">Protein transport</keyword>
<dbReference type="Proteomes" id="UP000788993">
    <property type="component" value="Unassembled WGS sequence"/>
</dbReference>
<sequence length="1187" mass="134782">MQTLQIYDAVLLELAKNSGIVEPRRKQRERRHQIYVLKQEPKNLGAGAAKVHVWLRKVPRHHRKQEPVQSELANAHVCGGNGRSLQQSRDVGGKRLCHVDSLGDVIRKQQAADSVCERAVDGPRALERVSVDNGALFQQQSYHFFVATDRGEDQRGVVPLVQLIHLELVAAHQNTYVDALRDVLVDEFNVALSARLAQISKFLRNISHEIFYLSIYLFYYIYSAMRVYLNKSPRSVAIVSDGFALLLREMHGQASKESKPKCVIEFVPEQLVPLHKYVEVRGLGGSEIHAVLGIVCMKGLVFVGFVTGRSEVGSVRINERIYRITATTFVCLNSDSYDYVLFDGRIKTHEDFPEIPVHSIIRLLATGTFYYSPCFDLVSRFQERGVRSARSVSSFNLVDDYDGRFAWNRSMIGQLQLFRNRLSKDERRVFNAGQFVVSIIRGFAQTVTVNENEGLLTIISKQSCLKSAPMFGPYCADDDGNVPNFVETEIILTNRYYCFALVQLSGNVPLVWKLESQLVSTKIEFPRSEEASNVAFSKHFETLILEHGAVHVIDALSKSGDQPELSRRYAKMVQQSPFWGSHLSYTKADIPSSLIFKSSYHYLAPLMQQISDHLKTYEAFCFDIETRTYVGRQSGVLLVNTLASTERANTIMAAVSAEVLDYFFKFLNFTPGSEFWAKHQFLWTENGSCLERMVEGYTSSKAKTKSGGFVGKVAEKSKKYVSSPSSVTFSKQNQFDKLLGQRDSQVEVELYDPIHDYVMAELQKRAEEFTMTKELTLWTGTFNVNAIKYDGDITSWFFPVPEKYQEYDIIAVGLEEVVELSPGKMLNIDASTKIFWEKKIKETLNWFKEGIVYTLLKSEQLGGILSLVFVQEKNFEYISNVETSFKKTGFRGISANKGGIAVAFDFSSSIRLCFIASHLAAGHHNVDERHQNYKAIANGLRFRHNKSIRDFDCVFWVGDFNFRIDLPNEQVRTHLDEVRFSPLFEYDQLNKQMATGESFPYFNEMAINFPPTYKFDRGTDVYDTSDKQRVPAWTDRILSLARSKNVVLRQLEYGCAQQIKFSDHKPVYGVFHAKLDIADQKIMSEIEKQLYETRKVELVGVNSLVLAQNINESTFLLTHGLPAPSGKTTGAKWWIPGGTLGKIKVSFPEVDSGRYVINPKLPPNPFTKTTEEEFVRKPVESIGPNSE</sequence>
<name>A0A9P8NV10_9ASCO</name>
<protein>
    <recommendedName>
        <fullName evidence="4">phosphoinositide 5-phosphatase</fullName>
        <ecNumber evidence="4">3.1.3.36</ecNumber>
    </recommendedName>
</protein>
<comment type="similarity">
    <text evidence="2">Belongs to the synaptojanin family.</text>
</comment>
<evidence type="ECO:0000259" key="10">
    <source>
        <dbReference type="PROSITE" id="PS50275"/>
    </source>
</evidence>
<reference evidence="11" key="2">
    <citation type="submission" date="2021-01" db="EMBL/GenBank/DDBJ databases">
        <authorList>
            <person name="Schikora-Tamarit M.A."/>
        </authorList>
    </citation>
    <scope>NUCLEOTIDE SEQUENCE</scope>
    <source>
        <strain evidence="11">NCAIM Y.01608</strain>
    </source>
</reference>
<dbReference type="EC" id="3.1.3.36" evidence="4"/>
<dbReference type="InterPro" id="IPR000300">
    <property type="entry name" value="IPPc"/>
</dbReference>
<dbReference type="PANTHER" id="PTHR11200">
    <property type="entry name" value="INOSITOL 5-PHOSPHATASE"/>
    <property type="match status" value="1"/>
</dbReference>
<feature type="compositionally biased region" description="Basic and acidic residues" evidence="9">
    <location>
        <begin position="1169"/>
        <end position="1179"/>
    </location>
</feature>
<dbReference type="GO" id="GO:0016020">
    <property type="term" value="C:membrane"/>
    <property type="evidence" value="ECO:0007669"/>
    <property type="project" value="TreeGrafter"/>
</dbReference>
<dbReference type="PANTHER" id="PTHR11200:SF269">
    <property type="entry name" value="PHOSPHATIDYLINOSITOL 4,5-BISPHOSPHATE 5-PHOSPHATASE INP51"/>
    <property type="match status" value="1"/>
</dbReference>
<feature type="domain" description="SAC" evidence="10">
    <location>
        <begin position="360"/>
        <end position="696"/>
    </location>
</feature>
<organism evidence="11 12">
    <name type="scientific">Ogataea polymorpha</name>
    <dbReference type="NCBI Taxonomy" id="460523"/>
    <lineage>
        <taxon>Eukaryota</taxon>
        <taxon>Fungi</taxon>
        <taxon>Dikarya</taxon>
        <taxon>Ascomycota</taxon>
        <taxon>Saccharomycotina</taxon>
        <taxon>Pichiomycetes</taxon>
        <taxon>Pichiales</taxon>
        <taxon>Pichiaceae</taxon>
        <taxon>Ogataea</taxon>
    </lineage>
</organism>
<dbReference type="GO" id="GO:0015031">
    <property type="term" value="P:protein transport"/>
    <property type="evidence" value="ECO:0007669"/>
    <property type="project" value="UniProtKB-KW"/>
</dbReference>
<keyword evidence="12" id="KW-1185">Reference proteome</keyword>
<dbReference type="EMBL" id="JAEUBD010001504">
    <property type="protein sequence ID" value="KAH3659756.1"/>
    <property type="molecule type" value="Genomic_DNA"/>
</dbReference>
<comment type="subcellular location">
    <subcellularLocation>
        <location evidence="1">Cytoplasm</location>
    </subcellularLocation>
</comment>
<dbReference type="AlphaFoldDB" id="A0A9P8NV10"/>
<dbReference type="GO" id="GO:0046856">
    <property type="term" value="P:phosphatidylinositol dephosphorylation"/>
    <property type="evidence" value="ECO:0007669"/>
    <property type="project" value="InterPro"/>
</dbReference>
<evidence type="ECO:0000256" key="9">
    <source>
        <dbReference type="SAM" id="MobiDB-lite"/>
    </source>
</evidence>
<evidence type="ECO:0000256" key="6">
    <source>
        <dbReference type="ARBA" id="ARBA00022490"/>
    </source>
</evidence>
<dbReference type="GO" id="GO:0004439">
    <property type="term" value="F:phosphatidylinositol-4,5-bisphosphate 5-phosphatase activity"/>
    <property type="evidence" value="ECO:0007669"/>
    <property type="project" value="UniProtKB-EC"/>
</dbReference>
<dbReference type="InterPro" id="IPR002013">
    <property type="entry name" value="SAC_dom"/>
</dbReference>
<dbReference type="InterPro" id="IPR046985">
    <property type="entry name" value="IP5"/>
</dbReference>
<reference evidence="11" key="1">
    <citation type="journal article" date="2021" name="Open Biol.">
        <title>Shared evolutionary footprints suggest mitochondrial oxidative damage underlies multiple complex I losses in fungi.</title>
        <authorList>
            <person name="Schikora-Tamarit M.A."/>
            <person name="Marcet-Houben M."/>
            <person name="Nosek J."/>
            <person name="Gabaldon T."/>
        </authorList>
    </citation>
    <scope>NUCLEOTIDE SEQUENCE</scope>
    <source>
        <strain evidence="11">NCAIM Y.01608</strain>
    </source>
</reference>
<dbReference type="GO" id="GO:0043813">
    <property type="term" value="F:phosphatidylinositol-3,5-bisphosphate 5-phosphatase activity"/>
    <property type="evidence" value="ECO:0007669"/>
    <property type="project" value="TreeGrafter"/>
</dbReference>
<gene>
    <name evidence="11" type="ORF">OGATHE_005801</name>
</gene>
<evidence type="ECO:0000256" key="5">
    <source>
        <dbReference type="ARBA" id="ARBA00022448"/>
    </source>
</evidence>
<evidence type="ECO:0000313" key="12">
    <source>
        <dbReference type="Proteomes" id="UP000788993"/>
    </source>
</evidence>
<dbReference type="SUPFAM" id="SSF56219">
    <property type="entry name" value="DNase I-like"/>
    <property type="match status" value="1"/>
</dbReference>
<dbReference type="GO" id="GO:0005737">
    <property type="term" value="C:cytoplasm"/>
    <property type="evidence" value="ECO:0007669"/>
    <property type="project" value="UniProtKB-SubCell"/>
</dbReference>
<evidence type="ECO:0000256" key="3">
    <source>
        <dbReference type="ARBA" id="ARBA00009678"/>
    </source>
</evidence>
<keyword evidence="7" id="KW-0378">Hydrolase</keyword>
<evidence type="ECO:0000256" key="1">
    <source>
        <dbReference type="ARBA" id="ARBA00004496"/>
    </source>
</evidence>
<dbReference type="InterPro" id="IPR036691">
    <property type="entry name" value="Endo/exonu/phosph_ase_sf"/>
</dbReference>
<dbReference type="Pfam" id="PF22669">
    <property type="entry name" value="Exo_endo_phos2"/>
    <property type="match status" value="1"/>
</dbReference>
<dbReference type="Pfam" id="PF02383">
    <property type="entry name" value="Syja_N"/>
    <property type="match status" value="1"/>
</dbReference>
<dbReference type="SMART" id="SM00128">
    <property type="entry name" value="IPPc"/>
    <property type="match status" value="1"/>
</dbReference>
<comment type="similarity">
    <text evidence="3">In the central section; belongs to the inositol 1,4,5-trisphosphate 5-phosphatase family.</text>
</comment>
<evidence type="ECO:0000256" key="2">
    <source>
        <dbReference type="ARBA" id="ARBA00008943"/>
    </source>
</evidence>
<evidence type="ECO:0000256" key="4">
    <source>
        <dbReference type="ARBA" id="ARBA00013044"/>
    </source>
</evidence>
<feature type="region of interest" description="Disordered" evidence="9">
    <location>
        <begin position="1167"/>
        <end position="1187"/>
    </location>
</feature>
<proteinExistence type="inferred from homology"/>
<evidence type="ECO:0000313" key="11">
    <source>
        <dbReference type="EMBL" id="KAH3659756.1"/>
    </source>
</evidence>
<dbReference type="Gene3D" id="3.60.10.10">
    <property type="entry name" value="Endonuclease/exonuclease/phosphatase"/>
    <property type="match status" value="1"/>
</dbReference>
<evidence type="ECO:0000256" key="7">
    <source>
        <dbReference type="ARBA" id="ARBA00022801"/>
    </source>
</evidence>